<reference evidence="3" key="1">
    <citation type="journal article" date="2012" name="Proc. Natl. Acad. Sci. U.S.A.">
        <title>Antigenic diversity is generated by distinct evolutionary mechanisms in African trypanosome species.</title>
        <authorList>
            <person name="Jackson A.P."/>
            <person name="Berry A."/>
            <person name="Aslett M."/>
            <person name="Allison H.C."/>
            <person name="Burton P."/>
            <person name="Vavrova-Anderson J."/>
            <person name="Brown R."/>
            <person name="Browne H."/>
            <person name="Corton N."/>
            <person name="Hauser H."/>
            <person name="Gamble J."/>
            <person name="Gilderthorp R."/>
            <person name="Marcello L."/>
            <person name="McQuillan J."/>
            <person name="Otto T.D."/>
            <person name="Quail M.A."/>
            <person name="Sanders M.J."/>
            <person name="van Tonder A."/>
            <person name="Ginger M.L."/>
            <person name="Field M.C."/>
            <person name="Barry J.D."/>
            <person name="Hertz-Fowler C."/>
            <person name="Berriman M."/>
        </authorList>
    </citation>
    <scope>NUCLEOTIDE SEQUENCE</scope>
    <source>
        <strain evidence="3">Y486</strain>
    </source>
</reference>
<dbReference type="InterPro" id="IPR050505">
    <property type="entry name" value="WDR55/POC1"/>
</dbReference>
<proteinExistence type="predicted"/>
<dbReference type="InterPro" id="IPR001680">
    <property type="entry name" value="WD40_rpt"/>
</dbReference>
<gene>
    <name evidence="3" type="ORF">TVY486_1103570</name>
</gene>
<dbReference type="AlphaFoldDB" id="G0UAN8"/>
<dbReference type="PANTHER" id="PTHR44019:SF8">
    <property type="entry name" value="POC1 CENTRIOLAR PROTEIN HOMOLOG"/>
    <property type="match status" value="1"/>
</dbReference>
<keyword evidence="1" id="KW-0853">WD repeat</keyword>
<keyword evidence="2" id="KW-0677">Repeat</keyword>
<evidence type="ECO:0000256" key="2">
    <source>
        <dbReference type="ARBA" id="ARBA00022737"/>
    </source>
</evidence>
<dbReference type="SUPFAM" id="SSF50978">
    <property type="entry name" value="WD40 repeat-like"/>
    <property type="match status" value="1"/>
</dbReference>
<dbReference type="Gene3D" id="2.130.10.10">
    <property type="entry name" value="YVTN repeat-like/Quinoprotein amine dehydrogenase"/>
    <property type="match status" value="2"/>
</dbReference>
<dbReference type="PANTHER" id="PTHR44019">
    <property type="entry name" value="WD REPEAT-CONTAINING PROTEIN 55"/>
    <property type="match status" value="1"/>
</dbReference>
<sequence length="676" mass="73759">MHVWTQRNALPLAALCEEGSSAVAATAPTGGNAQACMRSDNEGHKGTDAITALDYALIPQVTSEEAVTILSWVLRMNDVLSQVGVEGVAAFRQVEYFFTGHTNGEVFVFPLVPPLMRTIISRWRMEKDTVESDVPAPWNAGPRRLIHQHSATTEVTSICTLGTLVASASNDAHIHVSLFHPVIQHVLTIQQSSPVACILLWDGRSLVSRVQEPSRRAALAEAEAPIVYIISGDAAGLVRIWRANVEDKMHFLVVVLLIAAPSDCVGFASPLHRLEREDGYNIQWGRQLNAVATRESKAIHALAIDGDKRLVAGVEGGLVVWSLANLPCKQKENDHLLCWDEERLEMETRSTTMLRVRGDRLVNMSVWVKSAALLQDALRRRGEQCVMFKDNRGSAGSVANFQFSTWKPKYGSHVANGAAVGVVSNIVSLPSSSYMESGDTGDPISAQSLLRASGVSLVFPSLRNVVHFPLWAVEPVFAPMCIAQTKGSTCMSLLVLQQGSRILTGGSDGTVILWIWVDGECGGMYTKLLCSNQVNSHTGVCRDLCLLREPDIFLSCGYNDGIVREWHVYDEPAQLLRCERIFTLYPVREHAHSGQTSSERCLEPRGISCAVSFPAFFALFLVGVRESTIRAFGLVEVHGCALPPGYVFDGFKTVQVSTSVPLSRQSTNSSSCMTGT</sequence>
<name>G0UAN8_TRYVY</name>
<evidence type="ECO:0000313" key="3">
    <source>
        <dbReference type="EMBL" id="CCC52873.1"/>
    </source>
</evidence>
<accession>G0UAN8</accession>
<evidence type="ECO:0000256" key="1">
    <source>
        <dbReference type="ARBA" id="ARBA00022574"/>
    </source>
</evidence>
<dbReference type="InterPro" id="IPR036322">
    <property type="entry name" value="WD40_repeat_dom_sf"/>
</dbReference>
<dbReference type="EMBL" id="HE573027">
    <property type="protein sequence ID" value="CCC52873.1"/>
    <property type="molecule type" value="Genomic_DNA"/>
</dbReference>
<dbReference type="SMART" id="SM00320">
    <property type="entry name" value="WD40"/>
    <property type="match status" value="4"/>
</dbReference>
<organism evidence="3">
    <name type="scientific">Trypanosoma vivax (strain Y486)</name>
    <dbReference type="NCBI Taxonomy" id="1055687"/>
    <lineage>
        <taxon>Eukaryota</taxon>
        <taxon>Discoba</taxon>
        <taxon>Euglenozoa</taxon>
        <taxon>Kinetoplastea</taxon>
        <taxon>Metakinetoplastina</taxon>
        <taxon>Trypanosomatida</taxon>
        <taxon>Trypanosomatidae</taxon>
        <taxon>Trypanosoma</taxon>
        <taxon>Duttonella</taxon>
    </lineage>
</organism>
<protein>
    <submittedName>
        <fullName evidence="3">Uncharacterized protein</fullName>
    </submittedName>
</protein>
<dbReference type="InterPro" id="IPR015943">
    <property type="entry name" value="WD40/YVTN_repeat-like_dom_sf"/>
</dbReference>
<dbReference type="OMA" id="HPLCWDE"/>
<dbReference type="VEuPathDB" id="TriTrypDB:TvY486_1103570"/>